<dbReference type="AlphaFoldDB" id="A0A931HE99"/>
<dbReference type="RefSeq" id="WP_197165775.1">
    <property type="nucleotide sequence ID" value="NZ_JADZGI010000003.1"/>
</dbReference>
<evidence type="ECO:0000313" key="2">
    <source>
        <dbReference type="EMBL" id="MBH0114406.1"/>
    </source>
</evidence>
<proteinExistence type="predicted"/>
<accession>A0A931HE99</accession>
<evidence type="ECO:0000259" key="1">
    <source>
        <dbReference type="SMART" id="SM00953"/>
    </source>
</evidence>
<feature type="domain" description="RES" evidence="1">
    <location>
        <begin position="24"/>
        <end position="164"/>
    </location>
</feature>
<sequence>MTYPLVPLNAQLWRMLTIRFQRDPLSGEGARRFGGRWNANGTPALYLACDPATAVAEFYQGLAKPGTLAPYRLEAQRIADLTDGAGGPCDALVEHACQASWKAIAARGRAAEGERPMREPPSWTLARSLHEAGAQGALVPSVQNRKGTCLVLWHWRTGEDTGDNAALLSLIDPEGALGTV</sequence>
<dbReference type="Proteomes" id="UP000617634">
    <property type="component" value="Unassembled WGS sequence"/>
</dbReference>
<gene>
    <name evidence="2" type="ORF">I5E68_15785</name>
</gene>
<protein>
    <submittedName>
        <fullName evidence="2">RES family NAD+ phosphorylase</fullName>
    </submittedName>
</protein>
<dbReference type="InterPro" id="IPR014914">
    <property type="entry name" value="RES_dom"/>
</dbReference>
<evidence type="ECO:0000313" key="3">
    <source>
        <dbReference type="Proteomes" id="UP000617634"/>
    </source>
</evidence>
<name>A0A931HE99_9SPHN</name>
<reference evidence="2" key="1">
    <citation type="submission" date="2020-11" db="EMBL/GenBank/DDBJ databases">
        <title>Novosphingobium aureum sp. nov., a marine bacterium isolated from sediment of a salt flat.</title>
        <authorList>
            <person name="Yoo Y."/>
            <person name="Kim J.-J."/>
        </authorList>
    </citation>
    <scope>NUCLEOTIDE SEQUENCE</scope>
    <source>
        <strain evidence="2">YJ-S2-02</strain>
    </source>
</reference>
<comment type="caution">
    <text evidence="2">The sequence shown here is derived from an EMBL/GenBank/DDBJ whole genome shotgun (WGS) entry which is preliminary data.</text>
</comment>
<dbReference type="EMBL" id="JADZGI010000003">
    <property type="protein sequence ID" value="MBH0114406.1"/>
    <property type="molecule type" value="Genomic_DNA"/>
</dbReference>
<dbReference type="SMART" id="SM00953">
    <property type="entry name" value="RES"/>
    <property type="match status" value="1"/>
</dbReference>
<organism evidence="2 3">
    <name type="scientific">Novosphingobium aureum</name>
    <dbReference type="NCBI Taxonomy" id="2792964"/>
    <lineage>
        <taxon>Bacteria</taxon>
        <taxon>Pseudomonadati</taxon>
        <taxon>Pseudomonadota</taxon>
        <taxon>Alphaproteobacteria</taxon>
        <taxon>Sphingomonadales</taxon>
        <taxon>Sphingomonadaceae</taxon>
        <taxon>Novosphingobium</taxon>
    </lineage>
</organism>
<dbReference type="Pfam" id="PF08808">
    <property type="entry name" value="RES"/>
    <property type="match status" value="1"/>
</dbReference>
<keyword evidence="3" id="KW-1185">Reference proteome</keyword>